<sequence length="55" mass="6311">MGYFKQEDEVSIYWNTALVSSDDGGFFIWNLCASNRSVEDVLVLMLSSINIKIQY</sequence>
<dbReference type="Proteomes" id="UP000000812">
    <property type="component" value="Chromosome"/>
</dbReference>
<reference evidence="1 2" key="1">
    <citation type="journal article" date="2000" name="Nature">
        <title>The genome sequence of the plant pathogen Xylella fastidiosa.</title>
        <authorList>
            <person name="Simpson A.J."/>
            <person name="Reinach F.C."/>
            <person name="Arruda P."/>
            <person name="Abreu F.A."/>
            <person name="Acencio M."/>
            <person name="Alvarenga R."/>
            <person name="Alves L.M."/>
            <person name="Araya J.E."/>
            <person name="Baia G.S."/>
            <person name="Baptista C.S."/>
            <person name="Barros M.H."/>
            <person name="Bonaccorsi E.D."/>
            <person name="Bordin S."/>
            <person name="Bove J.M."/>
            <person name="Briones M.R."/>
            <person name="Bueno M.R."/>
            <person name="Camargo A.A."/>
            <person name="Camargo L.E."/>
            <person name="Carraro D.M."/>
            <person name="Carrer H."/>
            <person name="Colauto N.B."/>
            <person name="Colombo C."/>
            <person name="Costa F.F."/>
            <person name="Costa M.C."/>
            <person name="Costa-Neto C.M."/>
            <person name="Coutinho L.L."/>
            <person name="Cristofani M."/>
            <person name="Dias-Neto E."/>
            <person name="Docena C."/>
            <person name="El-Dorry H."/>
            <person name="Facincani A.P."/>
            <person name="Ferreira A.J."/>
            <person name="Ferreira V.C."/>
            <person name="Ferro J.A."/>
            <person name="Fraga J.S."/>
            <person name="Franca S.C."/>
            <person name="Franco M.C."/>
            <person name="Frohme M."/>
            <person name="Furlan L.R."/>
            <person name="Garnier M."/>
            <person name="Goldman G.H."/>
            <person name="Goldman M.H."/>
            <person name="Gomes S.L."/>
            <person name="Gruber A."/>
            <person name="Ho P.L."/>
            <person name="Hoheisel J.D."/>
            <person name="Junqueira M.L."/>
            <person name="Kemper E.L."/>
            <person name="Kitajima J.P."/>
            <person name="Krieger J.E."/>
            <person name="Kuramae E.E."/>
            <person name="Laigret F."/>
            <person name="Lambais M.R."/>
            <person name="Leite L.C."/>
            <person name="Lemos E.G."/>
            <person name="Lemos M.V."/>
            <person name="Lopes S.A."/>
            <person name="Lopes C.R."/>
            <person name="Machado J.A."/>
            <person name="Machado M.A."/>
            <person name="Madeira A.M."/>
            <person name="Madeira H.M."/>
            <person name="Marino C.L."/>
            <person name="Marques M.V."/>
            <person name="Martins E.A."/>
            <person name="Martins E.M."/>
            <person name="Matsukuma A.Y."/>
            <person name="Menck C.F."/>
            <person name="Miracca E.C."/>
            <person name="Miyaki C.Y."/>
            <person name="Monteriro-Vitorello C.B."/>
            <person name="Moon D.H."/>
            <person name="Nagai M.A."/>
            <person name="Nascimento A.L."/>
            <person name="Netto L.E."/>
            <person name="Nhani A.Jr."/>
            <person name="Nobrega F.G."/>
            <person name="Nunes L.R."/>
            <person name="Oliveira M.A."/>
            <person name="de Oliveira M.C."/>
            <person name="de Oliveira R.C."/>
            <person name="Palmieri D.A."/>
            <person name="Paris A."/>
            <person name="Peixoto B.R."/>
            <person name="Pereira G.A."/>
            <person name="Pereira H.A.Jr."/>
            <person name="Pesquero J.B."/>
            <person name="Quaggio R.B."/>
            <person name="Roberto P.G."/>
            <person name="Rodrigues V."/>
            <person name="de M Rosa A.J."/>
            <person name="de Rosa V.E.Jr."/>
            <person name="de Sa R.G."/>
            <person name="Santelli R.V."/>
            <person name="Sawasaki H.E."/>
            <person name="da Silva A.C."/>
            <person name="da Silva A.M."/>
            <person name="da Silva F.R."/>
            <person name="da Silva W.A.Jr."/>
            <person name="da Silveira J.F."/>
            <person name="Silvestri M.L."/>
            <person name="Siqueira W.J."/>
            <person name="de Souza A.A."/>
            <person name="de Souza A.P."/>
            <person name="Terenzi M.F."/>
            <person name="Truffi D."/>
            <person name="Tsai S.M."/>
            <person name="Tsuhako M.H."/>
            <person name="Vallada H."/>
            <person name="Van Sluys M.A."/>
            <person name="Verjovski-Almeida S."/>
            <person name="Vettore A.L."/>
            <person name="Zago M.A."/>
            <person name="Zatz M."/>
            <person name="Meidanis J."/>
            <person name="Setubal J.C."/>
        </authorList>
    </citation>
    <scope>NUCLEOTIDE SEQUENCE [LARGE SCALE GENOMIC DNA]</scope>
    <source>
        <strain evidence="1 2">9a5c</strain>
    </source>
</reference>
<protein>
    <submittedName>
        <fullName evidence="1">Uncharacterized protein</fullName>
    </submittedName>
</protein>
<dbReference type="PIR" id="A82762">
    <property type="entry name" value="A82762"/>
</dbReference>
<dbReference type="HOGENOM" id="CLU_3067769_0_0_6"/>
<organism evidence="1 2">
    <name type="scientific">Xylella fastidiosa (strain 9a5c)</name>
    <dbReference type="NCBI Taxonomy" id="160492"/>
    <lineage>
        <taxon>Bacteria</taxon>
        <taxon>Pseudomonadati</taxon>
        <taxon>Pseudomonadota</taxon>
        <taxon>Gammaproteobacteria</taxon>
        <taxon>Lysobacterales</taxon>
        <taxon>Lysobacteraceae</taxon>
        <taxon>Xylella</taxon>
    </lineage>
</organism>
<proteinExistence type="predicted"/>
<accession>Q9PF92</accession>
<dbReference type="AlphaFoldDB" id="Q9PF92"/>
<evidence type="ECO:0000313" key="2">
    <source>
        <dbReference type="Proteomes" id="UP000000812"/>
    </source>
</evidence>
<dbReference type="EMBL" id="AE003849">
    <property type="protein sequence ID" value="AAF83596.1"/>
    <property type="molecule type" value="Genomic_DNA"/>
</dbReference>
<name>Q9PF92_XYLFA</name>
<evidence type="ECO:0000313" key="1">
    <source>
        <dbReference type="EMBL" id="AAF83596.1"/>
    </source>
</evidence>
<dbReference type="STRING" id="160492.XF_0786"/>
<gene>
    <name evidence="1" type="ordered locus">XF_0786</name>
</gene>
<dbReference type="KEGG" id="xfa:XF_0786"/>